<dbReference type="AlphaFoldDB" id="A0AA38VQM7"/>
<dbReference type="SUPFAM" id="SSF53474">
    <property type="entry name" value="alpha/beta-Hydrolases"/>
    <property type="match status" value="1"/>
</dbReference>
<dbReference type="Proteomes" id="UP001174694">
    <property type="component" value="Unassembled WGS sequence"/>
</dbReference>
<evidence type="ECO:0000259" key="2">
    <source>
        <dbReference type="Pfam" id="PF07859"/>
    </source>
</evidence>
<accession>A0AA38VQM7</accession>
<dbReference type="InterPro" id="IPR029058">
    <property type="entry name" value="AB_hydrolase_fold"/>
</dbReference>
<reference evidence="3" key="1">
    <citation type="submission" date="2022-07" db="EMBL/GenBank/DDBJ databases">
        <title>Fungi with potential for degradation of polypropylene.</title>
        <authorList>
            <person name="Gostincar C."/>
        </authorList>
    </citation>
    <scope>NUCLEOTIDE SEQUENCE</scope>
    <source>
        <strain evidence="3">EXF-13308</strain>
    </source>
</reference>
<dbReference type="InterPro" id="IPR050300">
    <property type="entry name" value="GDXG_lipolytic_enzyme"/>
</dbReference>
<protein>
    <recommendedName>
        <fullName evidence="2">Alpha/beta hydrolase fold-3 domain-containing protein</fullName>
    </recommendedName>
</protein>
<dbReference type="PANTHER" id="PTHR48081:SF8">
    <property type="entry name" value="ALPHA_BETA HYDROLASE FOLD-3 DOMAIN-CONTAINING PROTEIN-RELATED"/>
    <property type="match status" value="1"/>
</dbReference>
<dbReference type="GO" id="GO:0016787">
    <property type="term" value="F:hydrolase activity"/>
    <property type="evidence" value="ECO:0007669"/>
    <property type="project" value="UniProtKB-KW"/>
</dbReference>
<comment type="caution">
    <text evidence="3">The sequence shown here is derived from an EMBL/GenBank/DDBJ whole genome shotgun (WGS) entry which is preliminary data.</text>
</comment>
<gene>
    <name evidence="3" type="ORF">NKR23_g277</name>
</gene>
<keyword evidence="4" id="KW-1185">Reference proteome</keyword>
<organism evidence="3 4">
    <name type="scientific">Pleurostoma richardsiae</name>
    <dbReference type="NCBI Taxonomy" id="41990"/>
    <lineage>
        <taxon>Eukaryota</taxon>
        <taxon>Fungi</taxon>
        <taxon>Dikarya</taxon>
        <taxon>Ascomycota</taxon>
        <taxon>Pezizomycotina</taxon>
        <taxon>Sordariomycetes</taxon>
        <taxon>Sordariomycetidae</taxon>
        <taxon>Calosphaeriales</taxon>
        <taxon>Pleurostomataceae</taxon>
        <taxon>Pleurostoma</taxon>
    </lineage>
</organism>
<keyword evidence="1" id="KW-0378">Hydrolase</keyword>
<feature type="domain" description="Alpha/beta hydrolase fold-3" evidence="2">
    <location>
        <begin position="6"/>
        <end position="217"/>
    </location>
</feature>
<dbReference type="InterPro" id="IPR013094">
    <property type="entry name" value="AB_hydrolase_3"/>
</dbReference>
<dbReference type="PANTHER" id="PTHR48081">
    <property type="entry name" value="AB HYDROLASE SUPERFAMILY PROTEIN C4A8.06C"/>
    <property type="match status" value="1"/>
</dbReference>
<proteinExistence type="predicted"/>
<evidence type="ECO:0000256" key="1">
    <source>
        <dbReference type="ARBA" id="ARBA00022801"/>
    </source>
</evidence>
<evidence type="ECO:0000313" key="4">
    <source>
        <dbReference type="Proteomes" id="UP001174694"/>
    </source>
</evidence>
<dbReference type="EMBL" id="JANBVO010000001">
    <property type="protein sequence ID" value="KAJ9157491.1"/>
    <property type="molecule type" value="Genomic_DNA"/>
</dbReference>
<evidence type="ECO:0000313" key="3">
    <source>
        <dbReference type="EMBL" id="KAJ9157491.1"/>
    </source>
</evidence>
<name>A0AA38VQM7_9PEZI</name>
<dbReference type="Gene3D" id="3.40.50.1820">
    <property type="entry name" value="alpha/beta hydrolase"/>
    <property type="match status" value="1"/>
</dbReference>
<sequence>MTRPGRDFAAAFNVVVVCPSYHLSSPDPEVRWPASVHSAWGVLSWLSENAEREFGVSLEEGFVVGGHSAGSNLAAAVTGVSLFGDDGTYGAEFRQLPKPITGLFVNCPLLLDDDILPQKYKEDWASFQDNYHLQPLGSHAIIGMKKAYAPDFRSRWWSPTADLTKSSARGVHFPPCHINACGLDPLRDDAIVFEKVLAARGDKTNMIVFPDDGHAAWMAMPFPHKSKDPTSAEGTMLGMEWLLKGRR</sequence>
<dbReference type="Pfam" id="PF07859">
    <property type="entry name" value="Abhydrolase_3"/>
    <property type="match status" value="1"/>
</dbReference>